<evidence type="ECO:0000256" key="2">
    <source>
        <dbReference type="ARBA" id="ARBA00022527"/>
    </source>
</evidence>
<keyword evidence="4 9" id="KW-0547">Nucleotide-binding</keyword>
<dbReference type="InterPro" id="IPR017441">
    <property type="entry name" value="Protein_kinase_ATP_BS"/>
</dbReference>
<evidence type="ECO:0000256" key="4">
    <source>
        <dbReference type="ARBA" id="ARBA00022741"/>
    </source>
</evidence>
<comment type="catalytic activity">
    <reaction evidence="7">
        <text>L-threonyl-[protein] + ATP = O-phospho-L-threonyl-[protein] + ADP + H(+)</text>
        <dbReference type="Rhea" id="RHEA:46608"/>
        <dbReference type="Rhea" id="RHEA-COMP:11060"/>
        <dbReference type="Rhea" id="RHEA-COMP:11605"/>
        <dbReference type="ChEBI" id="CHEBI:15378"/>
        <dbReference type="ChEBI" id="CHEBI:30013"/>
        <dbReference type="ChEBI" id="CHEBI:30616"/>
        <dbReference type="ChEBI" id="CHEBI:61977"/>
        <dbReference type="ChEBI" id="CHEBI:456216"/>
        <dbReference type="EC" id="2.7.11.1"/>
    </reaction>
</comment>
<dbReference type="InterPro" id="IPR051334">
    <property type="entry name" value="SRPK"/>
</dbReference>
<dbReference type="SMART" id="SM00220">
    <property type="entry name" value="S_TKc"/>
    <property type="match status" value="1"/>
</dbReference>
<dbReference type="PROSITE" id="PS50011">
    <property type="entry name" value="PROTEIN_KINASE_DOM"/>
    <property type="match status" value="1"/>
</dbReference>
<dbReference type="PROSITE" id="PS00107">
    <property type="entry name" value="PROTEIN_KINASE_ATP"/>
    <property type="match status" value="1"/>
</dbReference>
<dbReference type="GO" id="GO:0050684">
    <property type="term" value="P:regulation of mRNA processing"/>
    <property type="evidence" value="ECO:0007669"/>
    <property type="project" value="TreeGrafter"/>
</dbReference>
<dbReference type="Pfam" id="PF00069">
    <property type="entry name" value="Pkinase"/>
    <property type="match status" value="1"/>
</dbReference>
<keyword evidence="5" id="KW-0418">Kinase</keyword>
<keyword evidence="3" id="KW-0808">Transferase</keyword>
<reference evidence="12" key="1">
    <citation type="journal article" date="2014" name="Proc. Natl. Acad. Sci. U.S.A.">
        <title>Extensive sampling of basidiomycete genomes demonstrates inadequacy of the white-rot/brown-rot paradigm for wood decay fungi.</title>
        <authorList>
            <person name="Riley R."/>
            <person name="Salamov A.A."/>
            <person name="Brown D.W."/>
            <person name="Nagy L.G."/>
            <person name="Floudas D."/>
            <person name="Held B.W."/>
            <person name="Levasseur A."/>
            <person name="Lombard V."/>
            <person name="Morin E."/>
            <person name="Otillar R."/>
            <person name="Lindquist E.A."/>
            <person name="Sun H."/>
            <person name="LaButti K.M."/>
            <person name="Schmutz J."/>
            <person name="Jabbour D."/>
            <person name="Luo H."/>
            <person name="Baker S.E."/>
            <person name="Pisabarro A.G."/>
            <person name="Walton J.D."/>
            <person name="Blanchette R.A."/>
            <person name="Henrissat B."/>
            <person name="Martin F."/>
            <person name="Cullen D."/>
            <person name="Hibbett D.S."/>
            <person name="Grigoriev I.V."/>
        </authorList>
    </citation>
    <scope>NUCLEOTIDE SEQUENCE [LARGE SCALE GENOMIC DNA]</scope>
    <source>
        <strain evidence="12">CBS 339.88</strain>
    </source>
</reference>
<dbReference type="OrthoDB" id="5979581at2759"/>
<sequence length="321" mass="36361">MSMVFYSVADKLMSKFIFTMRNTLLRKHASSPTRAFSTLSVIRKNNPEPQSRYEPGGYHPVIAGEVYNQRYQAIRKLGWGLYSVVWLVQDTQDKRLAAMKILVGDMTIPNNKGGWDELDIKGDNILMTGAPPEEGPLELDDDYLMSSTFKISDFGAANIMSNRFAEVIQPESLRSPEVIIGAEWDTKTDIWNFGCLVYEFARGSKLFDPYWDNEKSGMNPTQTHLSQIVGLCGDFPPELLERGRKSKPYFDLQGSLLKSAGRYSITLEDLLSRASHTPEEVSEAAHFLSLMLVVNPKERWSAAQLLDHSWLKNVDYVSRSM</sequence>
<evidence type="ECO:0000256" key="9">
    <source>
        <dbReference type="PROSITE-ProRule" id="PRU10141"/>
    </source>
</evidence>
<dbReference type="PANTHER" id="PTHR47634">
    <property type="entry name" value="PROTEIN KINASE DOMAIN-CONTAINING PROTEIN-RELATED"/>
    <property type="match status" value="1"/>
</dbReference>
<dbReference type="AlphaFoldDB" id="A0A067TIQ2"/>
<dbReference type="Gene3D" id="1.10.510.10">
    <property type="entry name" value="Transferase(Phosphotransferase) domain 1"/>
    <property type="match status" value="1"/>
</dbReference>
<dbReference type="HOGENOM" id="CLU_000288_81_13_1"/>
<dbReference type="EMBL" id="KL142370">
    <property type="protein sequence ID" value="KDR82232.1"/>
    <property type="molecule type" value="Genomic_DNA"/>
</dbReference>
<proteinExistence type="predicted"/>
<evidence type="ECO:0000256" key="1">
    <source>
        <dbReference type="ARBA" id="ARBA00012513"/>
    </source>
</evidence>
<evidence type="ECO:0000256" key="8">
    <source>
        <dbReference type="ARBA" id="ARBA00048679"/>
    </source>
</evidence>
<dbReference type="Gene3D" id="3.30.200.20">
    <property type="entry name" value="Phosphorylase Kinase, domain 1"/>
    <property type="match status" value="1"/>
</dbReference>
<name>A0A067TIQ2_GALM3</name>
<dbReference type="STRING" id="685588.A0A067TIQ2"/>
<keyword evidence="2" id="KW-0723">Serine/threonine-protein kinase</keyword>
<evidence type="ECO:0000256" key="3">
    <source>
        <dbReference type="ARBA" id="ARBA00022679"/>
    </source>
</evidence>
<evidence type="ECO:0000313" key="12">
    <source>
        <dbReference type="Proteomes" id="UP000027222"/>
    </source>
</evidence>
<feature type="domain" description="Protein kinase" evidence="10">
    <location>
        <begin position="1"/>
        <end position="311"/>
    </location>
</feature>
<dbReference type="GO" id="GO:0005524">
    <property type="term" value="F:ATP binding"/>
    <property type="evidence" value="ECO:0007669"/>
    <property type="project" value="UniProtKB-UniRule"/>
</dbReference>
<evidence type="ECO:0000256" key="5">
    <source>
        <dbReference type="ARBA" id="ARBA00022777"/>
    </source>
</evidence>
<dbReference type="InterPro" id="IPR011009">
    <property type="entry name" value="Kinase-like_dom_sf"/>
</dbReference>
<accession>A0A067TIQ2</accession>
<dbReference type="InterPro" id="IPR000719">
    <property type="entry name" value="Prot_kinase_dom"/>
</dbReference>
<organism evidence="11 12">
    <name type="scientific">Galerina marginata (strain CBS 339.88)</name>
    <dbReference type="NCBI Taxonomy" id="685588"/>
    <lineage>
        <taxon>Eukaryota</taxon>
        <taxon>Fungi</taxon>
        <taxon>Dikarya</taxon>
        <taxon>Basidiomycota</taxon>
        <taxon>Agaricomycotina</taxon>
        <taxon>Agaricomycetes</taxon>
        <taxon>Agaricomycetidae</taxon>
        <taxon>Agaricales</taxon>
        <taxon>Agaricineae</taxon>
        <taxon>Strophariaceae</taxon>
        <taxon>Galerina</taxon>
    </lineage>
</organism>
<evidence type="ECO:0000313" key="11">
    <source>
        <dbReference type="EMBL" id="KDR82232.1"/>
    </source>
</evidence>
<gene>
    <name evidence="11" type="ORF">GALMADRAFT_135591</name>
</gene>
<evidence type="ECO:0000256" key="7">
    <source>
        <dbReference type="ARBA" id="ARBA00047899"/>
    </source>
</evidence>
<keyword evidence="6 9" id="KW-0067">ATP-binding</keyword>
<comment type="catalytic activity">
    <reaction evidence="8">
        <text>L-seryl-[protein] + ATP = O-phospho-L-seryl-[protein] + ADP + H(+)</text>
        <dbReference type="Rhea" id="RHEA:17989"/>
        <dbReference type="Rhea" id="RHEA-COMP:9863"/>
        <dbReference type="Rhea" id="RHEA-COMP:11604"/>
        <dbReference type="ChEBI" id="CHEBI:15378"/>
        <dbReference type="ChEBI" id="CHEBI:29999"/>
        <dbReference type="ChEBI" id="CHEBI:30616"/>
        <dbReference type="ChEBI" id="CHEBI:83421"/>
        <dbReference type="ChEBI" id="CHEBI:456216"/>
        <dbReference type="EC" id="2.7.11.1"/>
    </reaction>
</comment>
<dbReference type="EC" id="2.7.11.1" evidence="1"/>
<evidence type="ECO:0000259" key="10">
    <source>
        <dbReference type="PROSITE" id="PS50011"/>
    </source>
</evidence>
<dbReference type="Proteomes" id="UP000027222">
    <property type="component" value="Unassembled WGS sequence"/>
</dbReference>
<protein>
    <recommendedName>
        <fullName evidence="1">non-specific serine/threonine protein kinase</fullName>
        <ecNumber evidence="1">2.7.11.1</ecNumber>
    </recommendedName>
</protein>
<dbReference type="SUPFAM" id="SSF56112">
    <property type="entry name" value="Protein kinase-like (PK-like)"/>
    <property type="match status" value="1"/>
</dbReference>
<evidence type="ECO:0000256" key="6">
    <source>
        <dbReference type="ARBA" id="ARBA00022840"/>
    </source>
</evidence>
<keyword evidence="12" id="KW-1185">Reference proteome</keyword>
<dbReference type="GO" id="GO:0004674">
    <property type="term" value="F:protein serine/threonine kinase activity"/>
    <property type="evidence" value="ECO:0007669"/>
    <property type="project" value="UniProtKB-KW"/>
</dbReference>
<feature type="binding site" evidence="9">
    <location>
        <position position="100"/>
    </location>
    <ligand>
        <name>ATP</name>
        <dbReference type="ChEBI" id="CHEBI:30616"/>
    </ligand>
</feature>
<dbReference type="PANTHER" id="PTHR47634:SF9">
    <property type="entry name" value="PROTEIN KINASE DOMAIN-CONTAINING PROTEIN-RELATED"/>
    <property type="match status" value="1"/>
</dbReference>
<dbReference type="GO" id="GO:0000245">
    <property type="term" value="P:spliceosomal complex assembly"/>
    <property type="evidence" value="ECO:0007669"/>
    <property type="project" value="TreeGrafter"/>
</dbReference>